<dbReference type="Proteomes" id="UP000017747">
    <property type="component" value="Unassembled WGS sequence"/>
</dbReference>
<organism evidence="2 3">
    <name type="scientific">Youngiibacter fragilis 232.1</name>
    <dbReference type="NCBI Taxonomy" id="994573"/>
    <lineage>
        <taxon>Bacteria</taxon>
        <taxon>Bacillati</taxon>
        <taxon>Bacillota</taxon>
        <taxon>Clostridia</taxon>
        <taxon>Eubacteriales</taxon>
        <taxon>Clostridiaceae</taxon>
        <taxon>Youngiibacter</taxon>
    </lineage>
</organism>
<feature type="domain" description="ABC-three component systems C-terminal" evidence="1">
    <location>
        <begin position="253"/>
        <end position="392"/>
    </location>
</feature>
<comment type="caution">
    <text evidence="2">The sequence shown here is derived from an EMBL/GenBank/DDBJ whole genome shotgun (WGS) entry which is preliminary data.</text>
</comment>
<keyword evidence="3" id="KW-1185">Reference proteome</keyword>
<gene>
    <name evidence="2" type="ORF">T472_0211175</name>
</gene>
<evidence type="ECO:0000259" key="1">
    <source>
        <dbReference type="Pfam" id="PF20277"/>
    </source>
</evidence>
<proteinExistence type="predicted"/>
<dbReference type="RefSeq" id="WP_023387336.1">
    <property type="nucleotide sequence ID" value="NZ_AXUN02000179.1"/>
</dbReference>
<evidence type="ECO:0000313" key="3">
    <source>
        <dbReference type="Proteomes" id="UP000017747"/>
    </source>
</evidence>
<dbReference type="AlphaFoldDB" id="V7I5Q9"/>
<name>V7I5Q9_9CLOT</name>
<accession>V7I5Q9</accession>
<dbReference type="Pfam" id="PF20277">
    <property type="entry name" value="CTD11"/>
    <property type="match status" value="1"/>
</dbReference>
<evidence type="ECO:0000313" key="2">
    <source>
        <dbReference type="EMBL" id="ETA80616.1"/>
    </source>
</evidence>
<dbReference type="eggNOG" id="ENOG502ZPCC">
    <property type="taxonomic scope" value="Bacteria"/>
</dbReference>
<dbReference type="EMBL" id="AXUN02000179">
    <property type="protein sequence ID" value="ETA80616.1"/>
    <property type="molecule type" value="Genomic_DNA"/>
</dbReference>
<sequence>MSEFNISAYIKTMQRGLAEDNKQEAAGRLLLNSVAQQSCVLVDVDGKMVTNLVKRNADVHEAIKTAAARRDVIATAIKYFEDEVDSKLNVHTIDDACEDLIKLLENDKSVAASKKQSLEALCRAGEINKFLAMSFLYAISRPNKQIAVPVDGDDIPLLAEAGYECPICHTSLVKQVKNTVMKKYRIVNVYPEDITGLEDEFNNIAVPRRIDSQGNKIILCEKHAEEYLVEPTKEEYQKLKAIKDQMVANYSLRVDVNDMTLEDDIQTVLDGLMSDFDESELVELSMDALRIDQKIKPENHMLKNDEITRVLKYYNYINDLFSSMDRDGTGDFDLIASEVNTAYKKLDNGRLTQEEIVDQLAEWIRNKSQVGSKFLRACHIVVAYFIQNCEVFREISE</sequence>
<protein>
    <recommendedName>
        <fullName evidence="1">ABC-three component systems C-terminal domain-containing protein</fullName>
    </recommendedName>
</protein>
<dbReference type="InterPro" id="IPR046921">
    <property type="entry name" value="ABC-3C_CTD11"/>
</dbReference>
<dbReference type="OrthoDB" id="3266795at2"/>
<reference evidence="2 3" key="1">
    <citation type="journal article" date="2014" name="Genome Announc.">
        <title>Genome Sequence of Youngiibacter fragilis, the Type Strain of the Genus Youngiibacter.</title>
        <authorList>
            <person name="Wawrik C.B."/>
            <person name="Callaghan A.V."/>
            <person name="Stamps B.W."/>
            <person name="Wawrik B."/>
        </authorList>
    </citation>
    <scope>NUCLEOTIDE SEQUENCE [LARGE SCALE GENOMIC DNA]</scope>
    <source>
        <strain evidence="2 3">232.1</strain>
    </source>
</reference>
<dbReference type="STRING" id="994573.T472_0211175"/>